<gene>
    <name evidence="1" type="ORF">E7272_01960</name>
</gene>
<proteinExistence type="predicted"/>
<sequence>MKCHKSQREYIYLNYTISVVGCIKLYDGTTIKSDAGGPHISDKYYQFSCKHKTTGKIETIFVGHKVAHEICDRCSLDFPKMFDPFYNPSSGGKGGGGARSRVSDPTRRELYNAIMLIITRYRMSDRNGTSVIFDILNKVTDNMFVPIEPRYVKSINTVLKRYKPLKEIINDLSAYHRVRDFRFNHLVECLHNNGEADASNFEL</sequence>
<reference evidence="1" key="1">
    <citation type="submission" date="2019-04" db="EMBL/GenBank/DDBJ databases">
        <title>Evolution of Biomass-Degrading Anaerobic Consortia Revealed by Metagenomics.</title>
        <authorList>
            <person name="Peng X."/>
        </authorList>
    </citation>
    <scope>NUCLEOTIDE SEQUENCE</scope>
    <source>
        <strain evidence="1">SIG311</strain>
    </source>
</reference>
<dbReference type="Proteomes" id="UP000766246">
    <property type="component" value="Unassembled WGS sequence"/>
</dbReference>
<evidence type="ECO:0000313" key="2">
    <source>
        <dbReference type="Proteomes" id="UP000766246"/>
    </source>
</evidence>
<accession>A0A927YLA2</accession>
<name>A0A927YLA2_9FIRM</name>
<evidence type="ECO:0000313" key="1">
    <source>
        <dbReference type="EMBL" id="MBE5918584.1"/>
    </source>
</evidence>
<comment type="caution">
    <text evidence="1">The sequence shown here is derived from an EMBL/GenBank/DDBJ whole genome shotgun (WGS) entry which is preliminary data.</text>
</comment>
<protein>
    <submittedName>
        <fullName evidence="1">Uncharacterized protein</fullName>
    </submittedName>
</protein>
<dbReference type="AlphaFoldDB" id="A0A927YLA2"/>
<organism evidence="1 2">
    <name type="scientific">Pseudobutyrivibrio ruminis</name>
    <dbReference type="NCBI Taxonomy" id="46206"/>
    <lineage>
        <taxon>Bacteria</taxon>
        <taxon>Bacillati</taxon>
        <taxon>Bacillota</taxon>
        <taxon>Clostridia</taxon>
        <taxon>Lachnospirales</taxon>
        <taxon>Lachnospiraceae</taxon>
        <taxon>Pseudobutyrivibrio</taxon>
    </lineage>
</organism>
<dbReference type="PROSITE" id="PS51257">
    <property type="entry name" value="PROKAR_LIPOPROTEIN"/>
    <property type="match status" value="1"/>
</dbReference>
<dbReference type="EMBL" id="SVER01000004">
    <property type="protein sequence ID" value="MBE5918584.1"/>
    <property type="molecule type" value="Genomic_DNA"/>
</dbReference>